<proteinExistence type="predicted"/>
<dbReference type="Proteomes" id="UP000194218">
    <property type="component" value="Chromosome"/>
</dbReference>
<protein>
    <submittedName>
        <fullName evidence="2">Monooxygenase</fullName>
    </submittedName>
</protein>
<dbReference type="GO" id="GO:0005829">
    <property type="term" value="C:cytosol"/>
    <property type="evidence" value="ECO:0007669"/>
    <property type="project" value="TreeGrafter"/>
</dbReference>
<accession>A0A1W7D5Y7</accession>
<dbReference type="InterPro" id="IPR036188">
    <property type="entry name" value="FAD/NAD-bd_sf"/>
</dbReference>
<name>A0A1W7D5Y7_9ACTN</name>
<keyword evidence="1" id="KW-0560">Oxidoreductase</keyword>
<evidence type="ECO:0000313" key="3">
    <source>
        <dbReference type="Proteomes" id="UP000194218"/>
    </source>
</evidence>
<dbReference type="GO" id="GO:0004497">
    <property type="term" value="F:monooxygenase activity"/>
    <property type="evidence" value="ECO:0007669"/>
    <property type="project" value="UniProtKB-KW"/>
</dbReference>
<reference evidence="2 3" key="1">
    <citation type="submission" date="2017-05" db="EMBL/GenBank/DDBJ databases">
        <title>Complete genome sequence of Streptomyces sp. SCSIO 03032 revealed the diverse biosynthetic pathways for its bioactive secondary metabolites.</title>
        <authorList>
            <person name="Ma L."/>
            <person name="Zhu Y."/>
            <person name="Zhang W."/>
            <person name="Zhang G."/>
            <person name="Tian X."/>
            <person name="Zhang S."/>
            <person name="Zhang C."/>
        </authorList>
    </citation>
    <scope>NUCLEOTIDE SEQUENCE [LARGE SCALE GENOMIC DNA]</scope>
    <source>
        <strain evidence="2 3">SCSIO 03032</strain>
    </source>
</reference>
<dbReference type="GO" id="GO:0050660">
    <property type="term" value="F:flavin adenine dinucleotide binding"/>
    <property type="evidence" value="ECO:0007669"/>
    <property type="project" value="TreeGrafter"/>
</dbReference>
<dbReference type="Gene3D" id="3.50.50.60">
    <property type="entry name" value="FAD/NAD(P)-binding domain"/>
    <property type="match status" value="1"/>
</dbReference>
<dbReference type="InterPro" id="IPR050982">
    <property type="entry name" value="Auxin_biosynth/cation_transpt"/>
</dbReference>
<dbReference type="PRINTS" id="PR00368">
    <property type="entry name" value="FADPNR"/>
</dbReference>
<evidence type="ECO:0000256" key="1">
    <source>
        <dbReference type="ARBA" id="ARBA00023002"/>
    </source>
</evidence>
<dbReference type="SUPFAM" id="SSF51905">
    <property type="entry name" value="FAD/NAD(P)-binding domain"/>
    <property type="match status" value="2"/>
</dbReference>
<organism evidence="2 3">
    <name type="scientific">Streptomyces marincola</name>
    <dbReference type="NCBI Taxonomy" id="2878388"/>
    <lineage>
        <taxon>Bacteria</taxon>
        <taxon>Bacillati</taxon>
        <taxon>Actinomycetota</taxon>
        <taxon>Actinomycetes</taxon>
        <taxon>Kitasatosporales</taxon>
        <taxon>Streptomycetaceae</taxon>
        <taxon>Streptomyces</taxon>
    </lineage>
</organism>
<dbReference type="PANTHER" id="PTHR43539">
    <property type="entry name" value="FLAVIN-BINDING MONOOXYGENASE-LIKE PROTEIN (AFU_ORTHOLOGUE AFUA_4G09220)"/>
    <property type="match status" value="1"/>
</dbReference>
<dbReference type="AlphaFoldDB" id="A0A1W7D5Y7"/>
<gene>
    <name evidence="2" type="ORF">CAG99_16070</name>
</gene>
<dbReference type="KEGG" id="smao:CAG99_16070"/>
<sequence>MHMPTPPVHIIGAGPGGLAVAAALADRGVRTVVLDKAGDVGASWRGHYDRLRLHTTRRWSSLPGLPIPRSAGRWVRRDDFVRYLEAYARYHRVDFAPGVEVSRVERQGPDDPWLLRANGGRRMPASAVVVATGFNHTPRLPDWPGRDTFTGELLHANSYRSPAPYAGLDVLVVGVGNTGAEIATDLARGGAGRVRLAVRTPPHILRRATLGLPSQAGAILCRRLPVRLVDQLARPLSRGLPGPGGRALPRPPAGLYSRVRQGSIPVLDPGLVRAVRRRRIEPVAAVASFDGERVLLADGEALAPDVVIAATGYRRGLEPLVGHLGVLDGRGRPLVHGRDTHPAAPGLYFTGYTNPISGMLREIARDAPRIAGAIARDA</sequence>
<dbReference type="PANTHER" id="PTHR43539:SF78">
    <property type="entry name" value="FLAVIN-CONTAINING MONOOXYGENASE"/>
    <property type="match status" value="1"/>
</dbReference>
<keyword evidence="3" id="KW-1185">Reference proteome</keyword>
<dbReference type="Pfam" id="PF13738">
    <property type="entry name" value="Pyr_redox_3"/>
    <property type="match status" value="1"/>
</dbReference>
<evidence type="ECO:0000313" key="2">
    <source>
        <dbReference type="EMBL" id="ARQ72404.1"/>
    </source>
</evidence>
<keyword evidence="2" id="KW-0503">Monooxygenase</keyword>
<dbReference type="EMBL" id="CP021121">
    <property type="protein sequence ID" value="ARQ72404.1"/>
    <property type="molecule type" value="Genomic_DNA"/>
</dbReference>
<dbReference type="PRINTS" id="PR00469">
    <property type="entry name" value="PNDRDTASEII"/>
</dbReference>